<keyword evidence="2" id="KW-1185">Reference proteome</keyword>
<dbReference type="EMBL" id="LWDV01000010">
    <property type="protein sequence ID" value="OCL25317.1"/>
    <property type="molecule type" value="Genomic_DNA"/>
</dbReference>
<dbReference type="Proteomes" id="UP000093514">
    <property type="component" value="Unassembled WGS sequence"/>
</dbReference>
<evidence type="ECO:0000313" key="2">
    <source>
        <dbReference type="Proteomes" id="UP000093514"/>
    </source>
</evidence>
<evidence type="ECO:0000313" key="1">
    <source>
        <dbReference type="EMBL" id="OCL25317.1"/>
    </source>
</evidence>
<name>A0A1C0A597_9FIRM</name>
<dbReference type="AlphaFoldDB" id="A0A1C0A597"/>
<gene>
    <name evidence="1" type="ORF">U472_13245</name>
</gene>
<reference evidence="2" key="1">
    <citation type="submission" date="2016-07" db="EMBL/GenBank/DDBJ databases">
        <authorList>
            <person name="Florea S."/>
            <person name="Webb J.S."/>
            <person name="Jaromczyk J."/>
            <person name="Schardl C.L."/>
        </authorList>
    </citation>
    <scope>NUCLEOTIDE SEQUENCE [LARGE SCALE GENOMIC DNA]</scope>
    <source>
        <strain evidence="2">Z6</strain>
    </source>
</reference>
<dbReference type="RefSeq" id="WP_068719229.1">
    <property type="nucleotide sequence ID" value="NZ_LWDV01000010.1"/>
</dbReference>
<dbReference type="OrthoDB" id="2111141at2"/>
<organism evidence="1 2">
    <name type="scientific">Orenia metallireducens</name>
    <dbReference type="NCBI Taxonomy" id="1413210"/>
    <lineage>
        <taxon>Bacteria</taxon>
        <taxon>Bacillati</taxon>
        <taxon>Bacillota</taxon>
        <taxon>Clostridia</taxon>
        <taxon>Halanaerobiales</taxon>
        <taxon>Halobacteroidaceae</taxon>
        <taxon>Orenia</taxon>
    </lineage>
</organism>
<reference evidence="1 2" key="2">
    <citation type="submission" date="2016-08" db="EMBL/GenBank/DDBJ databases">
        <title>Orenia metallireducens sp. nov. strain Z6, a Novel Metal-reducing Firmicute from the Deep Subsurface.</title>
        <authorList>
            <person name="Maxim B.I."/>
            <person name="Kenneth K."/>
            <person name="Flynn T.M."/>
            <person name="Oloughlin E.J."/>
            <person name="Locke R.A."/>
            <person name="Weber J.R."/>
            <person name="Egan S.M."/>
            <person name="Mackie R.I."/>
            <person name="Cann I.K."/>
        </authorList>
    </citation>
    <scope>NUCLEOTIDE SEQUENCE [LARGE SCALE GENOMIC DNA]</scope>
    <source>
        <strain evidence="1 2">Z6</strain>
    </source>
</reference>
<dbReference type="PROSITE" id="PS51257">
    <property type="entry name" value="PROKAR_LIPOPROTEIN"/>
    <property type="match status" value="1"/>
</dbReference>
<protein>
    <submittedName>
        <fullName evidence="1">Uncharacterized protein</fullName>
    </submittedName>
</protein>
<sequence length="347" mass="40827">MRKQQRILSLIVILSLSITIAGCINKSPKYTIEDVRTKIGDYLYEKYGEEFIVDRIGARDDDGVTEYVARVYPKSIVGTIKENDKYYYGSATIDVGESGELVEPGDSYSYVTRNIDMEEYLLPQVKKTFGERVLLKVDVQHKVTGDGSWWAGYKSKSLEEMNKKIQKDPEHNRLELELYLYVFDQIEDKSEKEERRKDIFEFVQYLKEEDLFNYLELGVIFIDERVLAPSYPQFKQEINQSDLVKKKIEGEIVLLPPLELRRRMSTELQKEIDKMSEKELLANMRSIRKSKLKGITKYNMQYVALVYSLGMLKERYPSSITEEDKKNNYNSLEKIILEKPYKYMYIK</sequence>
<comment type="caution">
    <text evidence="1">The sequence shown here is derived from an EMBL/GenBank/DDBJ whole genome shotgun (WGS) entry which is preliminary data.</text>
</comment>
<accession>A0A1C0A597</accession>
<proteinExistence type="predicted"/>